<evidence type="ECO:0000259" key="7">
    <source>
        <dbReference type="Pfam" id="PF02836"/>
    </source>
</evidence>
<gene>
    <name evidence="11" type="ORF">SORDD15_00233</name>
</gene>
<feature type="domain" description="Glycoside hydrolase family 2 immunoglobulin-like beta-sandwich" evidence="6">
    <location>
        <begin position="315"/>
        <end position="425"/>
    </location>
</feature>
<feature type="compositionally biased region" description="Basic and acidic residues" evidence="5">
    <location>
        <begin position="666"/>
        <end position="675"/>
    </location>
</feature>
<dbReference type="InterPro" id="IPR051913">
    <property type="entry name" value="GH2_Domain-Containing"/>
</dbReference>
<dbReference type="InterPro" id="IPR005877">
    <property type="entry name" value="YSIRK_signal_dom"/>
</dbReference>
<proteinExistence type="inferred from homology"/>
<comment type="similarity">
    <text evidence="1">Belongs to the glycosyl hydrolase 2 family.</text>
</comment>
<comment type="caution">
    <text evidence="11">The sequence shown here is derived from an EMBL/GenBank/DDBJ whole genome shotgun (WGS) entry which is preliminary data.</text>
</comment>
<dbReference type="Pfam" id="PF02837">
    <property type="entry name" value="Glyco_hydro_2_N"/>
    <property type="match status" value="1"/>
</dbReference>
<dbReference type="EC" id="3.2.1.23" evidence="11"/>
<feature type="domain" description="Glycoside hydrolase family 2 catalytic" evidence="7">
    <location>
        <begin position="433"/>
        <end position="710"/>
    </location>
</feature>
<evidence type="ECO:0000313" key="11">
    <source>
        <dbReference type="EMBL" id="KXT82603.1"/>
    </source>
</evidence>
<dbReference type="InterPro" id="IPR036156">
    <property type="entry name" value="Beta-gal/glucu_dom_sf"/>
</dbReference>
<dbReference type="PANTHER" id="PTHR42732">
    <property type="entry name" value="BETA-GALACTOSIDASE"/>
    <property type="match status" value="1"/>
</dbReference>
<dbReference type="InterPro" id="IPR006104">
    <property type="entry name" value="Glyco_hydro_2_N"/>
</dbReference>
<evidence type="ECO:0000256" key="3">
    <source>
        <dbReference type="ARBA" id="ARBA00022801"/>
    </source>
</evidence>
<feature type="region of interest" description="Disordered" evidence="5">
    <location>
        <begin position="650"/>
        <end position="680"/>
    </location>
</feature>
<dbReference type="PANTHER" id="PTHR42732:SF1">
    <property type="entry name" value="BETA-MANNOSIDASE"/>
    <property type="match status" value="1"/>
</dbReference>
<dbReference type="PRINTS" id="PR00132">
    <property type="entry name" value="GLHYDRLASE2"/>
</dbReference>
<reference evidence="11 12" key="1">
    <citation type="submission" date="2016-01" db="EMBL/GenBank/DDBJ databases">
        <title>Highly variable Streptococcus oralis are common among viridans streptococci isolated from primates.</title>
        <authorList>
            <person name="Denapaite D."/>
            <person name="Rieger M."/>
            <person name="Koendgen S."/>
            <person name="Brueckner R."/>
            <person name="Ochigava I."/>
            <person name="Kappeler P."/>
            <person name="Maetz-Rensing K."/>
            <person name="Leendertz F."/>
            <person name="Hakenbeck R."/>
        </authorList>
    </citation>
    <scope>NUCLEOTIDE SEQUENCE [LARGE SCALE GENOMIC DNA]</scope>
    <source>
        <strain evidence="11 12">DD15</strain>
    </source>
</reference>
<feature type="region of interest" description="Disordered" evidence="5">
    <location>
        <begin position="55"/>
        <end position="138"/>
    </location>
</feature>
<evidence type="ECO:0000256" key="5">
    <source>
        <dbReference type="SAM" id="MobiDB-lite"/>
    </source>
</evidence>
<feature type="compositionally biased region" description="Basic and acidic residues" evidence="5">
    <location>
        <begin position="55"/>
        <end position="77"/>
    </location>
</feature>
<evidence type="ECO:0000259" key="10">
    <source>
        <dbReference type="Pfam" id="PF16355"/>
    </source>
</evidence>
<evidence type="ECO:0000256" key="2">
    <source>
        <dbReference type="ARBA" id="ARBA00022729"/>
    </source>
</evidence>
<feature type="domain" description="Glycosyl hydrolases family 2 sugar binding" evidence="8">
    <location>
        <begin position="188"/>
        <end position="302"/>
    </location>
</feature>
<dbReference type="InterPro" id="IPR013783">
    <property type="entry name" value="Ig-like_fold"/>
</dbReference>
<dbReference type="Pfam" id="PF00703">
    <property type="entry name" value="Glyco_hydro_2"/>
    <property type="match status" value="1"/>
</dbReference>
<evidence type="ECO:0000256" key="1">
    <source>
        <dbReference type="ARBA" id="ARBA00007401"/>
    </source>
</evidence>
<dbReference type="InterPro" id="IPR006101">
    <property type="entry name" value="Glyco_hydro_2"/>
</dbReference>
<dbReference type="NCBIfam" id="TIGR01168">
    <property type="entry name" value="YSIRK_signal"/>
    <property type="match status" value="1"/>
</dbReference>
<dbReference type="InterPro" id="IPR032311">
    <property type="entry name" value="DUF4982"/>
</dbReference>
<name>A0A139P3G3_STROR</name>
<dbReference type="GO" id="GO:0004565">
    <property type="term" value="F:beta-galactosidase activity"/>
    <property type="evidence" value="ECO:0007669"/>
    <property type="project" value="UniProtKB-EC"/>
</dbReference>
<dbReference type="Proteomes" id="UP000070678">
    <property type="component" value="Unassembled WGS sequence"/>
</dbReference>
<keyword evidence="3 11" id="KW-0378">Hydrolase</keyword>
<sequence>MEKGHWNRKRVYSIRKFAVGACSVMIGTCAVLFGGSVIGESPVFADETPITHTVEPAKEEGPAVEEKEDQAVAEHNDAASVDQSQVAPIEASKSEKKENEPVSPKEEKASLKPEETAPKVESQASTQERSAKEALKAATNEEVNQMIEDRKVNFNQNWHFKLNANSKEAVKPDTDVSTWQKLDLPHDWSIFNDFDHESPAQNEGGQLNGGEAWYRKTFKLDEEDLNKNVRLTFDGVYMDSQVYVNGQLVGHYPNGYNQFSYDITKYLHKDGRENVIAVHAVNKQPSSRWYSGSGIYRDVTLQVTDKVHVEKNGTTILTPKLEEQQHGKVETHVTSKIVNTDDKDHELVAEYQIVERGGQAVTGLVRTESRTLKAHEVTSLDTILEVEQPKLWTVLNDKPALYELITRIYRDGQLVDAKKDLFGYRYYNWTPNEGFSLNGERIKFHGVSLHHDHGALGAEENYKAEYRRLKQMKEMGVNSIRTTHNPASEQTLQIAAELGLLVQEEAFDTWYGGKKPYDYGRFFEKDATHPEAKKGEKWSDYDLRTMVERGKNNPAIFMWSIGNEIGEASGDAHSLATVKRLVKVVKSIDTTRYVTMGADKFRFGNGSGGHEKIAEELDAVGFNYSEDNYAKLRAKHPNWLIYGSETSSATRTRGSYYHPENPSISHDNKPERNYEQSDYGNDRVGWGKTATESWTFDRDNAGYAGQFIWTGTDYIGEPTPWHNQNQTPVKSSYFGIVDTAGIPKNDYYLYQSQWVSAKKKPMVHLLPHWNWEDPSLKANVADSEGKIPVRAYSNAASVELFLNGQSLGVKTFNKNKLVMAVATKKVPMLRNSILSGRLRTN</sequence>
<protein>
    <submittedName>
        <fullName evidence="11">Beta-galactosidase</fullName>
        <ecNumber evidence="11">3.2.1.23</ecNumber>
    </submittedName>
</protein>
<feature type="domain" description="YSIRK Gram-positive signal peptide" evidence="9">
    <location>
        <begin position="7"/>
        <end position="31"/>
    </location>
</feature>
<dbReference type="InterPro" id="IPR008979">
    <property type="entry name" value="Galactose-bd-like_sf"/>
</dbReference>
<dbReference type="Pfam" id="PF16355">
    <property type="entry name" value="DUF4982"/>
    <property type="match status" value="1"/>
</dbReference>
<dbReference type="GO" id="GO:0005975">
    <property type="term" value="P:carbohydrate metabolic process"/>
    <property type="evidence" value="ECO:0007669"/>
    <property type="project" value="InterPro"/>
</dbReference>
<evidence type="ECO:0000259" key="8">
    <source>
        <dbReference type="Pfam" id="PF02837"/>
    </source>
</evidence>
<dbReference type="EMBL" id="LQNX01000008">
    <property type="protein sequence ID" value="KXT82603.1"/>
    <property type="molecule type" value="Genomic_DNA"/>
</dbReference>
<evidence type="ECO:0000256" key="4">
    <source>
        <dbReference type="ARBA" id="ARBA00023295"/>
    </source>
</evidence>
<dbReference type="InterPro" id="IPR006103">
    <property type="entry name" value="Glyco_hydro_2_cat"/>
</dbReference>
<evidence type="ECO:0000313" key="12">
    <source>
        <dbReference type="Proteomes" id="UP000070678"/>
    </source>
</evidence>
<feature type="compositionally biased region" description="Basic and acidic residues" evidence="5">
    <location>
        <begin position="92"/>
        <end position="118"/>
    </location>
</feature>
<dbReference type="Gene3D" id="2.60.120.260">
    <property type="entry name" value="Galactose-binding domain-like"/>
    <property type="match status" value="1"/>
</dbReference>
<dbReference type="SUPFAM" id="SSF51445">
    <property type="entry name" value="(Trans)glycosidases"/>
    <property type="match status" value="1"/>
</dbReference>
<dbReference type="SUPFAM" id="SSF49303">
    <property type="entry name" value="beta-Galactosidase/glucuronidase domain"/>
    <property type="match status" value="1"/>
</dbReference>
<dbReference type="Pfam" id="PF04650">
    <property type="entry name" value="YSIRK_signal"/>
    <property type="match status" value="1"/>
</dbReference>
<organism evidence="11 12">
    <name type="scientific">Streptococcus oralis</name>
    <dbReference type="NCBI Taxonomy" id="1303"/>
    <lineage>
        <taxon>Bacteria</taxon>
        <taxon>Bacillati</taxon>
        <taxon>Bacillota</taxon>
        <taxon>Bacilli</taxon>
        <taxon>Lactobacillales</taxon>
        <taxon>Streptococcaceae</taxon>
        <taxon>Streptococcus</taxon>
    </lineage>
</organism>
<dbReference type="Pfam" id="PF02836">
    <property type="entry name" value="Glyco_hydro_2_C"/>
    <property type="match status" value="1"/>
</dbReference>
<dbReference type="InterPro" id="IPR017853">
    <property type="entry name" value="GH"/>
</dbReference>
<dbReference type="Gene3D" id="3.20.20.80">
    <property type="entry name" value="Glycosidases"/>
    <property type="match status" value="1"/>
</dbReference>
<feature type="domain" description="DUF4982" evidence="10">
    <location>
        <begin position="785"/>
        <end position="813"/>
    </location>
</feature>
<dbReference type="InterPro" id="IPR006102">
    <property type="entry name" value="Ig-like_GH2"/>
</dbReference>
<evidence type="ECO:0000259" key="9">
    <source>
        <dbReference type="Pfam" id="PF04650"/>
    </source>
</evidence>
<dbReference type="PATRIC" id="fig|1303.78.peg.241"/>
<accession>A0A139P3G3</accession>
<evidence type="ECO:0000259" key="6">
    <source>
        <dbReference type="Pfam" id="PF00703"/>
    </source>
</evidence>
<keyword evidence="2" id="KW-0732">Signal</keyword>
<dbReference type="Gene3D" id="2.60.40.10">
    <property type="entry name" value="Immunoglobulins"/>
    <property type="match status" value="2"/>
</dbReference>
<dbReference type="SUPFAM" id="SSF49785">
    <property type="entry name" value="Galactose-binding domain-like"/>
    <property type="match status" value="1"/>
</dbReference>
<dbReference type="AlphaFoldDB" id="A0A139P3G3"/>
<keyword evidence="4 11" id="KW-0326">Glycosidase</keyword>